<gene>
    <name evidence="2" type="ORF">BO219_11460</name>
</gene>
<keyword evidence="3" id="KW-1185">Reference proteome</keyword>
<proteinExistence type="predicted"/>
<dbReference type="InterPro" id="IPR035901">
    <property type="entry name" value="GIY-YIG_endonuc_sf"/>
</dbReference>
<dbReference type="Proteomes" id="UP000188458">
    <property type="component" value="Unassembled WGS sequence"/>
</dbReference>
<sequence length="154" mass="17900">MKEQHDIQKIIKIIVGALSEYYQKGAAEDAKKSSPPIKCRKKYGVYAILCKGSNRIYIGKGNLYNRYSNHWSNAKTQKHICKELQNDWNKYGQESFEFIPIFQTDNPNDEEINHLESQLIDLTHATDPRFGYNKNKGPEKFTFPNLVLTFKPID</sequence>
<evidence type="ECO:0000313" key="2">
    <source>
        <dbReference type="EMBL" id="OOE01322.1"/>
    </source>
</evidence>
<organism evidence="2 3">
    <name type="scientific">Anoxybacillus kestanbolensis</name>
    <dbReference type="NCBI Taxonomy" id="227476"/>
    <lineage>
        <taxon>Bacteria</taxon>
        <taxon>Bacillati</taxon>
        <taxon>Bacillota</taxon>
        <taxon>Bacilli</taxon>
        <taxon>Bacillales</taxon>
        <taxon>Anoxybacillaceae</taxon>
        <taxon>Anoxybacillus</taxon>
    </lineage>
</organism>
<name>A0A1V3FI63_9BACL</name>
<evidence type="ECO:0000259" key="1">
    <source>
        <dbReference type="PROSITE" id="PS50164"/>
    </source>
</evidence>
<dbReference type="RefSeq" id="WP_077429617.1">
    <property type="nucleotide sequence ID" value="NZ_MQAD01000021.1"/>
</dbReference>
<dbReference type="PROSITE" id="PS50164">
    <property type="entry name" value="GIY_YIG"/>
    <property type="match status" value="1"/>
</dbReference>
<dbReference type="SMART" id="SM00465">
    <property type="entry name" value="GIYc"/>
    <property type="match status" value="1"/>
</dbReference>
<protein>
    <recommendedName>
        <fullName evidence="1">GIY-YIG domain-containing protein</fullName>
    </recommendedName>
</protein>
<accession>A0A1V3FI63</accession>
<dbReference type="EMBL" id="MQAD01000021">
    <property type="protein sequence ID" value="OOE01322.1"/>
    <property type="molecule type" value="Genomic_DNA"/>
</dbReference>
<dbReference type="InterPro" id="IPR000305">
    <property type="entry name" value="GIY-YIG_endonuc"/>
</dbReference>
<dbReference type="AlphaFoldDB" id="A0A1V3FI63"/>
<dbReference type="SUPFAM" id="SSF82771">
    <property type="entry name" value="GIY-YIG endonuclease"/>
    <property type="match status" value="1"/>
</dbReference>
<evidence type="ECO:0000313" key="3">
    <source>
        <dbReference type="Proteomes" id="UP000188458"/>
    </source>
</evidence>
<feature type="domain" description="GIY-YIG" evidence="1">
    <location>
        <begin position="41"/>
        <end position="134"/>
    </location>
</feature>
<dbReference type="Pfam" id="PF01541">
    <property type="entry name" value="GIY-YIG"/>
    <property type="match status" value="1"/>
</dbReference>
<comment type="caution">
    <text evidence="2">The sequence shown here is derived from an EMBL/GenBank/DDBJ whole genome shotgun (WGS) entry which is preliminary data.</text>
</comment>
<dbReference type="Gene3D" id="3.40.1440.10">
    <property type="entry name" value="GIY-YIG endonuclease"/>
    <property type="match status" value="1"/>
</dbReference>
<reference evidence="3" key="1">
    <citation type="submission" date="2016-11" db="EMBL/GenBank/DDBJ databases">
        <title>Draft genome sequence of Anoxybacillus sp. strain 103 isolated from the Qarvajar hot spring in Nagorno-Karabach.</title>
        <authorList>
            <person name="Hovhannisyan P."/>
            <person name="Panosyan H."/>
            <person name="Birkeland N.-K."/>
        </authorList>
    </citation>
    <scope>NUCLEOTIDE SEQUENCE [LARGE SCALE GENOMIC DNA]</scope>
    <source>
        <strain evidence="3">103</strain>
    </source>
</reference>